<dbReference type="AlphaFoldDB" id="A0A6G1Q8E8"/>
<dbReference type="Proteomes" id="UP000503349">
    <property type="component" value="Chromosome 13"/>
</dbReference>
<accession>A0A6G1Q8E8</accession>
<dbReference type="InterPro" id="IPR014745">
    <property type="entry name" value="MHC_II_a/b_N"/>
</dbReference>
<reference evidence="9 10" key="1">
    <citation type="submission" date="2019-02" db="EMBL/GenBank/DDBJ databases">
        <title>Opniocepnalus argus genome.</title>
        <authorList>
            <person name="Zhou C."/>
            <person name="Xiao S."/>
        </authorList>
    </citation>
    <scope>NUCLEOTIDE SEQUENCE [LARGE SCALE GENOMIC DNA]</scope>
    <source>
        <strain evidence="9">OARG1902GOOAL</strain>
        <tissue evidence="9">Muscle</tissue>
    </source>
</reference>
<organism evidence="9 10">
    <name type="scientific">Channa argus</name>
    <name type="common">Northern snakehead</name>
    <name type="synonym">Ophicephalus argus</name>
    <dbReference type="NCBI Taxonomy" id="215402"/>
    <lineage>
        <taxon>Eukaryota</taxon>
        <taxon>Metazoa</taxon>
        <taxon>Chordata</taxon>
        <taxon>Craniata</taxon>
        <taxon>Vertebrata</taxon>
        <taxon>Euteleostomi</taxon>
        <taxon>Actinopterygii</taxon>
        <taxon>Neopterygii</taxon>
        <taxon>Teleostei</taxon>
        <taxon>Neoteleostei</taxon>
        <taxon>Acanthomorphata</taxon>
        <taxon>Anabantaria</taxon>
        <taxon>Anabantiformes</taxon>
        <taxon>Channoidei</taxon>
        <taxon>Channidae</taxon>
        <taxon>Channa</taxon>
    </lineage>
</organism>
<comment type="subcellular location">
    <subcellularLocation>
        <location evidence="1">Membrane</location>
        <topology evidence="1">Single-pass type I membrane protein</topology>
    </subcellularLocation>
</comment>
<keyword evidence="10" id="KW-1185">Reference proteome</keyword>
<feature type="domain" description="Ig-like" evidence="8">
    <location>
        <begin position="112"/>
        <end position="201"/>
    </location>
</feature>
<evidence type="ECO:0000256" key="5">
    <source>
        <dbReference type="ARBA" id="ARBA00023180"/>
    </source>
</evidence>
<feature type="transmembrane region" description="Helical" evidence="6">
    <location>
        <begin position="215"/>
        <end position="236"/>
    </location>
</feature>
<evidence type="ECO:0000256" key="7">
    <source>
        <dbReference type="SAM" id="SignalP"/>
    </source>
</evidence>
<feature type="signal peptide" evidence="7">
    <location>
        <begin position="1"/>
        <end position="20"/>
    </location>
</feature>
<evidence type="ECO:0000313" key="10">
    <source>
        <dbReference type="Proteomes" id="UP000503349"/>
    </source>
</evidence>
<keyword evidence="7" id="KW-0732">Signal</keyword>
<proteinExistence type="predicted"/>
<dbReference type="SUPFAM" id="SSF48726">
    <property type="entry name" value="Immunoglobulin"/>
    <property type="match status" value="1"/>
</dbReference>
<dbReference type="Pfam" id="PF00969">
    <property type="entry name" value="MHC_II_beta"/>
    <property type="match status" value="1"/>
</dbReference>
<dbReference type="InterPro" id="IPR000353">
    <property type="entry name" value="MHC_II_b_N"/>
</dbReference>
<evidence type="ECO:0000313" key="9">
    <source>
        <dbReference type="EMBL" id="KAF3698436.1"/>
    </source>
</evidence>
<keyword evidence="3 6" id="KW-1133">Transmembrane helix</keyword>
<dbReference type="Gene3D" id="3.10.320.10">
    <property type="entry name" value="Class II Histocompatibility Antigen, M Beta Chain, Chain B, domain 1"/>
    <property type="match status" value="1"/>
</dbReference>
<sequence length="249" mass="28411">MASSLIRFFLLFITVYTADGFLNARVSRCEFNSTDPKDIRYIDSYYYNKLRFTWFDSNVGEFVGFTEYGVKNAEYWNNLPGQLAAERADKERYCQHNIGVWYSNILSKSVKPYIRVKSVDPSAGKHPAMLVCSAYDFYPKHIRVKWTRDGQEITSGVTSTAELADGDWYYQVHSHLEYTPRSGEKISCVVEHASLKQPLVTDWDPSLPESERNQIAIGASGLILGLILSLAGFIYYKRKAKGRILVPTN</sequence>
<dbReference type="SMART" id="SM00407">
    <property type="entry name" value="IGc1"/>
    <property type="match status" value="1"/>
</dbReference>
<keyword evidence="2 6" id="KW-0812">Transmembrane</keyword>
<dbReference type="InterPro" id="IPR007110">
    <property type="entry name" value="Ig-like_dom"/>
</dbReference>
<evidence type="ECO:0000256" key="3">
    <source>
        <dbReference type="ARBA" id="ARBA00022989"/>
    </source>
</evidence>
<dbReference type="SMART" id="SM00921">
    <property type="entry name" value="MHC_II_beta"/>
    <property type="match status" value="1"/>
</dbReference>
<evidence type="ECO:0000256" key="6">
    <source>
        <dbReference type="SAM" id="Phobius"/>
    </source>
</evidence>
<dbReference type="Gene3D" id="2.60.40.10">
    <property type="entry name" value="Immunoglobulins"/>
    <property type="match status" value="1"/>
</dbReference>
<evidence type="ECO:0000256" key="1">
    <source>
        <dbReference type="ARBA" id="ARBA00004479"/>
    </source>
</evidence>
<dbReference type="InterPro" id="IPR003597">
    <property type="entry name" value="Ig_C1-set"/>
</dbReference>
<name>A0A6G1Q8E8_CHAAH</name>
<evidence type="ECO:0000256" key="4">
    <source>
        <dbReference type="ARBA" id="ARBA00023157"/>
    </source>
</evidence>
<keyword evidence="6" id="KW-0472">Membrane</keyword>
<evidence type="ECO:0000256" key="2">
    <source>
        <dbReference type="ARBA" id="ARBA00022692"/>
    </source>
</evidence>
<dbReference type="PANTHER" id="PTHR19944">
    <property type="entry name" value="MHC CLASS II-RELATED"/>
    <property type="match status" value="1"/>
</dbReference>
<dbReference type="SUPFAM" id="SSF54452">
    <property type="entry name" value="MHC antigen-recognition domain"/>
    <property type="match status" value="1"/>
</dbReference>
<dbReference type="InterPro" id="IPR011162">
    <property type="entry name" value="MHC_I/II-like_Ag-recog"/>
</dbReference>
<keyword evidence="4" id="KW-1015">Disulfide bond</keyword>
<reference evidence="10" key="2">
    <citation type="submission" date="2019-02" db="EMBL/GenBank/DDBJ databases">
        <title>Opniocepnalus argus Var Kimnra genome.</title>
        <authorList>
            <person name="Zhou C."/>
            <person name="Xiao S."/>
        </authorList>
    </citation>
    <scope>NUCLEOTIDE SEQUENCE [LARGE SCALE GENOMIC DNA]</scope>
</reference>
<feature type="chain" id="PRO_5026149791" evidence="7">
    <location>
        <begin position="21"/>
        <end position="249"/>
    </location>
</feature>
<dbReference type="GO" id="GO:0019882">
    <property type="term" value="P:antigen processing and presentation"/>
    <property type="evidence" value="ECO:0007669"/>
    <property type="project" value="InterPro"/>
</dbReference>
<keyword evidence="5" id="KW-0325">Glycoprotein</keyword>
<dbReference type="Pfam" id="PF07654">
    <property type="entry name" value="C1-set"/>
    <property type="match status" value="1"/>
</dbReference>
<dbReference type="InterPro" id="IPR050160">
    <property type="entry name" value="MHC/Immunoglobulin"/>
</dbReference>
<dbReference type="InterPro" id="IPR036179">
    <property type="entry name" value="Ig-like_dom_sf"/>
</dbReference>
<dbReference type="GO" id="GO:0006955">
    <property type="term" value="P:immune response"/>
    <property type="evidence" value="ECO:0007669"/>
    <property type="project" value="InterPro"/>
</dbReference>
<dbReference type="InterPro" id="IPR013783">
    <property type="entry name" value="Ig-like_fold"/>
</dbReference>
<gene>
    <name evidence="9" type="ORF">EXN66_Car014117</name>
</gene>
<protein>
    <submittedName>
        <fullName evidence="9">DLA class II histocompatibility antigen, DR-1 beta chain</fullName>
    </submittedName>
</protein>
<dbReference type="GO" id="GO:0042613">
    <property type="term" value="C:MHC class II protein complex"/>
    <property type="evidence" value="ECO:0007669"/>
    <property type="project" value="InterPro"/>
</dbReference>
<evidence type="ECO:0000259" key="8">
    <source>
        <dbReference type="PROSITE" id="PS50835"/>
    </source>
</evidence>
<dbReference type="PANTHER" id="PTHR19944:SF99">
    <property type="entry name" value="HLA CLASS II HISTOCOMPATIBILITY ANTIGEN, DRB1 BETA CHAIN"/>
    <property type="match status" value="1"/>
</dbReference>
<dbReference type="PROSITE" id="PS50835">
    <property type="entry name" value="IG_LIKE"/>
    <property type="match status" value="1"/>
</dbReference>
<dbReference type="EMBL" id="CM015724">
    <property type="protein sequence ID" value="KAF3698436.1"/>
    <property type="molecule type" value="Genomic_DNA"/>
</dbReference>